<dbReference type="OrthoDB" id="9789603at2"/>
<feature type="domain" description="N-acetyltransferase" evidence="3">
    <location>
        <begin position="8"/>
        <end position="157"/>
    </location>
</feature>
<dbReference type="Gene3D" id="3.40.630.30">
    <property type="match status" value="1"/>
</dbReference>
<evidence type="ECO:0000313" key="4">
    <source>
        <dbReference type="EMBL" id="OBZ96321.1"/>
    </source>
</evidence>
<dbReference type="STRING" id="1612624.ADU59_08265"/>
<keyword evidence="5" id="KW-1185">Reference proteome</keyword>
<dbReference type="Pfam" id="PF00583">
    <property type="entry name" value="Acetyltransf_1"/>
    <property type="match status" value="1"/>
</dbReference>
<proteinExistence type="predicted"/>
<protein>
    <submittedName>
        <fullName evidence="4">Acetyltransferase</fullName>
    </submittedName>
</protein>
<dbReference type="RefSeq" id="WP_068953499.1">
    <property type="nucleotide sequence ID" value="NZ_LGLV01000005.1"/>
</dbReference>
<dbReference type="InterPro" id="IPR050832">
    <property type="entry name" value="Bact_Acetyltransf"/>
</dbReference>
<comment type="caution">
    <text evidence="4">The sequence shown here is derived from an EMBL/GenBank/DDBJ whole genome shotgun (WGS) entry which is preliminary data.</text>
</comment>
<dbReference type="PANTHER" id="PTHR43877">
    <property type="entry name" value="AMINOALKYLPHOSPHONATE N-ACETYLTRANSFERASE-RELATED-RELATED"/>
    <property type="match status" value="1"/>
</dbReference>
<dbReference type="InterPro" id="IPR016181">
    <property type="entry name" value="Acyl_CoA_acyltransferase"/>
</dbReference>
<dbReference type="CDD" id="cd04301">
    <property type="entry name" value="NAT_SF"/>
    <property type="match status" value="1"/>
</dbReference>
<gene>
    <name evidence="4" type="ORF">ADU59_08265</name>
</gene>
<keyword evidence="2" id="KW-0012">Acyltransferase</keyword>
<dbReference type="AlphaFoldDB" id="A0A1C7P561"/>
<dbReference type="PATRIC" id="fig|1612624.7.peg.1737"/>
<dbReference type="EMBL" id="LGLV01000005">
    <property type="protein sequence ID" value="OBZ96321.1"/>
    <property type="molecule type" value="Genomic_DNA"/>
</dbReference>
<name>A0A1C7P561_9HYPH</name>
<dbReference type="GO" id="GO:0016747">
    <property type="term" value="F:acyltransferase activity, transferring groups other than amino-acyl groups"/>
    <property type="evidence" value="ECO:0007669"/>
    <property type="project" value="InterPro"/>
</dbReference>
<evidence type="ECO:0000313" key="5">
    <source>
        <dbReference type="Proteomes" id="UP000093111"/>
    </source>
</evidence>
<accession>A0A1C7P561</accession>
<dbReference type="Proteomes" id="UP000093111">
    <property type="component" value="Unassembled WGS sequence"/>
</dbReference>
<evidence type="ECO:0000256" key="1">
    <source>
        <dbReference type="ARBA" id="ARBA00022679"/>
    </source>
</evidence>
<organism evidence="4 5">
    <name type="scientific">Pararhizobium polonicum</name>
    <dbReference type="NCBI Taxonomy" id="1612624"/>
    <lineage>
        <taxon>Bacteria</taxon>
        <taxon>Pseudomonadati</taxon>
        <taxon>Pseudomonadota</taxon>
        <taxon>Alphaproteobacteria</taxon>
        <taxon>Hyphomicrobiales</taxon>
        <taxon>Rhizobiaceae</taxon>
        <taxon>Rhizobium/Agrobacterium group</taxon>
        <taxon>Pararhizobium</taxon>
    </lineage>
</organism>
<evidence type="ECO:0000256" key="2">
    <source>
        <dbReference type="ARBA" id="ARBA00023315"/>
    </source>
</evidence>
<dbReference type="InterPro" id="IPR000182">
    <property type="entry name" value="GNAT_dom"/>
</dbReference>
<sequence length="157" mass="17380">MRETELAVSIRTAERDDLPDVIALFAADTIGGHGDTNDPAAFADYLAAFERIAATPSETLYVAELDGEVVATFQTTILTTLVGRGSSNMMIEAVQTRQDMRGRGIGEAMMRFAIGEARRLGLSKVQLSSNRERRDAHRFYERVGFEPSHLGFKIRLK</sequence>
<dbReference type="SUPFAM" id="SSF55729">
    <property type="entry name" value="Acyl-CoA N-acyltransferases (Nat)"/>
    <property type="match status" value="1"/>
</dbReference>
<dbReference type="PANTHER" id="PTHR43877:SF2">
    <property type="entry name" value="AMINOALKYLPHOSPHONATE N-ACETYLTRANSFERASE-RELATED"/>
    <property type="match status" value="1"/>
</dbReference>
<evidence type="ECO:0000259" key="3">
    <source>
        <dbReference type="PROSITE" id="PS51186"/>
    </source>
</evidence>
<reference evidence="4 5" key="1">
    <citation type="journal article" date="2016" name="Syst. Appl. Microbiol.">
        <title>Pararhizobium polonicum sp. nov. isolated from tumors on stone fruit rootstocks.</title>
        <authorList>
            <person name="Pulawska J."/>
            <person name="Kuzmanovic N."/>
            <person name="Willems A."/>
            <person name="Pothier J.F."/>
        </authorList>
    </citation>
    <scope>NUCLEOTIDE SEQUENCE [LARGE SCALE GENOMIC DNA]</scope>
    <source>
        <strain evidence="4 5">F5.1</strain>
    </source>
</reference>
<keyword evidence="1 4" id="KW-0808">Transferase</keyword>
<dbReference type="PROSITE" id="PS51186">
    <property type="entry name" value="GNAT"/>
    <property type="match status" value="1"/>
</dbReference>